<dbReference type="Proteomes" id="UP000198757">
    <property type="component" value="Unassembled WGS sequence"/>
</dbReference>
<gene>
    <name evidence="1" type="ORF">SAMN04487894_104357</name>
</gene>
<sequence length="224" mass="25402">MKLIFTFSLACSILFSCKKNNDDAAPGFNINQLEGYVISGAVIRSTGFTPFAAEFLPGQKVKLGYETFYYDSKDYVIDKDTLKVNDNIKLVIKNKKVTHYYYYSSNPYTPGSSTHDLSFNLYKKPEASQLQGKTFTGTYYNYPDGSVLHNSFYYKFAQNTNTLAAGFTIGMPVRSNPYINIGNVAAFAQPGNDRELMVWHNGRLLAIYFNKEENQYQYALLSPQ</sequence>
<reference evidence="2" key="1">
    <citation type="submission" date="2016-10" db="EMBL/GenBank/DDBJ databases">
        <authorList>
            <person name="Varghese N."/>
            <person name="Submissions S."/>
        </authorList>
    </citation>
    <scope>NUCLEOTIDE SEQUENCE [LARGE SCALE GENOMIC DNA]</scope>
    <source>
        <strain evidence="2">DSM 25811 / CCM 8410 / LMG 26954 / E90</strain>
    </source>
</reference>
<accession>A0A1G6QE51</accession>
<keyword evidence="2" id="KW-1185">Reference proteome</keyword>
<proteinExistence type="predicted"/>
<dbReference type="AlphaFoldDB" id="A0A1G6QE51"/>
<dbReference type="EMBL" id="FMZO01000004">
    <property type="protein sequence ID" value="SDC89957.1"/>
    <property type="molecule type" value="Genomic_DNA"/>
</dbReference>
<dbReference type="RefSeq" id="WP_090389961.1">
    <property type="nucleotide sequence ID" value="NZ_FMZO01000004.1"/>
</dbReference>
<name>A0A1G6QE51_NIADE</name>
<protein>
    <submittedName>
        <fullName evidence="1">Uncharacterized protein</fullName>
    </submittedName>
</protein>
<dbReference type="PROSITE" id="PS51257">
    <property type="entry name" value="PROKAR_LIPOPROTEIN"/>
    <property type="match status" value="1"/>
</dbReference>
<evidence type="ECO:0000313" key="1">
    <source>
        <dbReference type="EMBL" id="SDC89957.1"/>
    </source>
</evidence>
<organism evidence="1 2">
    <name type="scientific">Niabella drilacis (strain DSM 25811 / CCM 8410 / CCUG 62505 / LMG 26954 / E90)</name>
    <dbReference type="NCBI Taxonomy" id="1285928"/>
    <lineage>
        <taxon>Bacteria</taxon>
        <taxon>Pseudomonadati</taxon>
        <taxon>Bacteroidota</taxon>
        <taxon>Chitinophagia</taxon>
        <taxon>Chitinophagales</taxon>
        <taxon>Chitinophagaceae</taxon>
        <taxon>Niabella</taxon>
    </lineage>
</organism>
<evidence type="ECO:0000313" key="2">
    <source>
        <dbReference type="Proteomes" id="UP000198757"/>
    </source>
</evidence>
<dbReference type="OrthoDB" id="799303at2"/>